<reference evidence="1 2" key="1">
    <citation type="submission" date="2018-11" db="EMBL/GenBank/DDBJ databases">
        <title>Genome sequence of Apiotrichum porosum DSM 27194.</title>
        <authorList>
            <person name="Aliyu H."/>
            <person name="Gorte O."/>
            <person name="Ochsenreither K."/>
        </authorList>
    </citation>
    <scope>NUCLEOTIDE SEQUENCE [LARGE SCALE GENOMIC DNA]</scope>
    <source>
        <strain evidence="1 2">DSM 27194</strain>
    </source>
</reference>
<gene>
    <name evidence="1" type="ORF">EHS24_000206</name>
</gene>
<dbReference type="RefSeq" id="XP_028479898.1">
    <property type="nucleotide sequence ID" value="XM_028616041.1"/>
</dbReference>
<name>A0A427Y966_9TREE</name>
<organism evidence="1 2">
    <name type="scientific">Apiotrichum porosum</name>
    <dbReference type="NCBI Taxonomy" id="105984"/>
    <lineage>
        <taxon>Eukaryota</taxon>
        <taxon>Fungi</taxon>
        <taxon>Dikarya</taxon>
        <taxon>Basidiomycota</taxon>
        <taxon>Agaricomycotina</taxon>
        <taxon>Tremellomycetes</taxon>
        <taxon>Trichosporonales</taxon>
        <taxon>Trichosporonaceae</taxon>
        <taxon>Apiotrichum</taxon>
    </lineage>
</organism>
<dbReference type="EMBL" id="RSCE01000001">
    <property type="protein sequence ID" value="RSH87690.1"/>
    <property type="molecule type" value="Genomic_DNA"/>
</dbReference>
<sequence>MVDNFAACGLIDTVQLKPFALNKATRVEYNFNGLSDPAIEMLFGIPDPVVLACRDPYGPHVKQEERDTPGIPDGPMSDLLTRYRTLTLHQRFELAPACSWPAWTRMVLPEKRPRRHVVAEDLDLGAGEEELDYGKFGIVTEECKQVRFAVAPADKSQDSVVAASSGEQWPPFNIIELCGTRRIQHMPPGEGRLTKEVLCFRLAEYDAGRAPESWRMSAVAWRPLPQTRRRTRAGL</sequence>
<comment type="caution">
    <text evidence="1">The sequence shown here is derived from an EMBL/GenBank/DDBJ whole genome shotgun (WGS) entry which is preliminary data.</text>
</comment>
<evidence type="ECO:0000313" key="1">
    <source>
        <dbReference type="EMBL" id="RSH87690.1"/>
    </source>
</evidence>
<evidence type="ECO:0000313" key="2">
    <source>
        <dbReference type="Proteomes" id="UP000279236"/>
    </source>
</evidence>
<keyword evidence="2" id="KW-1185">Reference proteome</keyword>
<dbReference type="GeneID" id="39584749"/>
<dbReference type="Proteomes" id="UP000279236">
    <property type="component" value="Unassembled WGS sequence"/>
</dbReference>
<protein>
    <submittedName>
        <fullName evidence="1">Uncharacterized protein</fullName>
    </submittedName>
</protein>
<accession>A0A427Y966</accession>
<dbReference type="AlphaFoldDB" id="A0A427Y966"/>
<proteinExistence type="predicted"/>